<dbReference type="InterPro" id="IPR027417">
    <property type="entry name" value="P-loop_NTPase"/>
</dbReference>
<dbReference type="Proteomes" id="UP000215902">
    <property type="component" value="Unassembled WGS sequence"/>
</dbReference>
<evidence type="ECO:0000256" key="1">
    <source>
        <dbReference type="ARBA" id="ARBA00004141"/>
    </source>
</evidence>
<feature type="transmembrane region" description="Helical" evidence="10">
    <location>
        <begin position="402"/>
        <end position="420"/>
    </location>
</feature>
<keyword evidence="5" id="KW-0677">Repeat</keyword>
<feature type="transmembrane region" description="Helical" evidence="10">
    <location>
        <begin position="351"/>
        <end position="371"/>
    </location>
</feature>
<evidence type="ECO:0000256" key="7">
    <source>
        <dbReference type="ARBA" id="ARBA00022840"/>
    </source>
</evidence>
<feature type="transmembrane region" description="Helical" evidence="10">
    <location>
        <begin position="378"/>
        <end position="396"/>
    </location>
</feature>
<comment type="similarity">
    <text evidence="2">Belongs to the ABC transporter superfamily. ABCA family.</text>
</comment>
<dbReference type="SMART" id="SM00382">
    <property type="entry name" value="AAA"/>
    <property type="match status" value="2"/>
</dbReference>
<sequence>TRHLQRSRHIYSAPTCKLNFRFKPTNTNTKLRRVDGLEAQFNQTFLPSDVRIYRLKMAIGTLEQTNQLLMLMLHMKRWKFIWFIIVFLSAISNHMLFPIIDGWMGTLGQVYTSIDTKRFVESNLILAETYKYERQLESLKSILDSENVRDSGSLIETCSSPKACKARMFSVMFGRVDTSKFSNFVTYNYSNRPRVECQMSYGGDLNCPYLGNLAVMSSYPNKWKNYMYKEIHFFSLTSRKEGKKTDSVRGNTTKCAKHENFETVFSRTVMMQCVIIIGSMSFYFLVSTQSCIAQLKRDGFLQLMMQKGLSVSAYWLVISAMTAIEIVSFSIIFVTSLAVQCPGFFNPVHMLLVFLMSLFYMVALTSVGLLLTVTFGNYYYVGLMTVLIAIISMVLVLVNRMAISTIVVLKIILLFIFPLGHFAEFVQGILLSEIRMESISIYNISILVVTLLSAVVLVLSTLVLDYVSGSGNGFRLPAQFFIRREFWTAQPASKELGPEKDDPLYGEEPPEYANIEPVTDGLRPLVRMSHLSKAFQARKACGKSETFYAVKDMSAMVYENHITAIIGHNGAGKTTLLNLLTGADTPTTGHASICGIVGTNPLKRLRLRGHLGICPQIMNFASSITVEQTLQLLVISCGLQWNECQEELTRMLKVARLDNKRHYRTGRLSAGQQRKLAVIMALMGNPRVLFLDEPTSGLDPESRRRMWRLLQEYRHGRAILISTQFMDEADTLADRKIFISSGALLCAGSSLFLKSAFDCGFVFEVTLKNEKHSKLVKKQILEEFKMVKVKKSFGVNLNFQLPARDINFLPALAQAFEKRMTLVSAFGLLQASLYDIFMKLKDLDPEAVQEMFSEDKENAEGFEDEQEETFSEASTDRNTKLSCIVTREHAPLAPSLLRQLKAMIIVNVMRLVRTRMRLACRVIVPAILLIVLIITAAIERSNNNHRIHLRNNMTNEGEIIKHGVCVFEKVEGKPRMLWEVDKRRCSWLYAGKTAPMEIAKNYLALQKPKEVELQNFLREKSNIEKIQKVCKSRKPDAEPCPITYTIDWGDNTPNSERVIYYGTYDIYENFNSSKSASLTIGTYMRATSYFTTVARSDEPPDDKKFLFSAESVYDFRTTFVPAFGAFFQILIMSLIPATFLDDIIEDKETQVRYQLSTIGMSNFSYWLTNFIIHWVQYATVYSLSTLLLLSIVQTGYSSSFFMTGVFLPILLLGLPSNQLMTYVLSTILDRANHLVTIMYLFTSILLAFIVLLVQLNNVASIILISVLPPFAPIALTFYGVKTIFYSLSYYNKDSISDITELKGSLFFSQPHVVAAFIAIILHFAVLLTALAIIENKIILLQLLEARLQIKCTSELPVGTFDNLTEDPGVKEETERIDANPNSEMNLLEVSHLAKTYPNGTKVVRDISFATGPAEIFGILGPNGAGKTTALSTIVGRLNATRGRCEVRRQDEWLPSGLATSRGAIGYCPQSDPLYGCITAMEHLKFYANIIGVPDSKLDSLIEELADSLDLNLDRESLAEHLSVGIRRRLSLAISLLSEPSVLVIDEATTGVDPEGKRFLWQAIRAAATLTCTVLVTTHSMEEVEAICNRVTIINRGLLVGLGTVQQLKSLYGRSYSLEILLNTSVDEAEDSVEAKMATLIEAVSKKFKDTKVVEEFHDRVHLAIPVGSVSRLSVALSWLLENRKSLNIYYFSLHQMSMDQVFERMVKHHDATIRQRTSIFSNVSHTSDNQSLV</sequence>
<feature type="transmembrane region" description="Helical" evidence="10">
    <location>
        <begin position="1234"/>
        <end position="1253"/>
    </location>
</feature>
<keyword evidence="13" id="KW-1185">Reference proteome</keyword>
<proteinExistence type="inferred from homology"/>
<evidence type="ECO:0000256" key="6">
    <source>
        <dbReference type="ARBA" id="ARBA00022741"/>
    </source>
</evidence>
<dbReference type="STRING" id="282301.A0A267E0X4"/>
<keyword evidence="3" id="KW-0813">Transport</keyword>
<keyword evidence="6" id="KW-0547">Nucleotide-binding</keyword>
<dbReference type="PROSITE" id="PS50893">
    <property type="entry name" value="ABC_TRANSPORTER_2"/>
    <property type="match status" value="2"/>
</dbReference>
<dbReference type="InterPro" id="IPR026082">
    <property type="entry name" value="ABCA"/>
</dbReference>
<feature type="transmembrane region" description="Helical" evidence="10">
    <location>
        <begin position="1195"/>
        <end position="1214"/>
    </location>
</feature>
<feature type="transmembrane region" description="Helical" evidence="10">
    <location>
        <begin position="441"/>
        <end position="464"/>
    </location>
</feature>
<keyword evidence="4 10" id="KW-0812">Transmembrane</keyword>
<evidence type="ECO:0000256" key="8">
    <source>
        <dbReference type="ARBA" id="ARBA00022989"/>
    </source>
</evidence>
<dbReference type="GO" id="GO:0016020">
    <property type="term" value="C:membrane"/>
    <property type="evidence" value="ECO:0007669"/>
    <property type="project" value="UniProtKB-SubCell"/>
</dbReference>
<feature type="transmembrane region" description="Helical" evidence="10">
    <location>
        <begin position="1259"/>
        <end position="1280"/>
    </location>
</feature>
<keyword evidence="9 10" id="KW-0472">Membrane</keyword>
<evidence type="ECO:0000256" key="2">
    <source>
        <dbReference type="ARBA" id="ARBA00008869"/>
    </source>
</evidence>
<dbReference type="PANTHER" id="PTHR19229:SF36">
    <property type="entry name" value="ATP-BINDING CASSETTE SUB-FAMILY A MEMBER 2"/>
    <property type="match status" value="1"/>
</dbReference>
<dbReference type="InterPro" id="IPR003439">
    <property type="entry name" value="ABC_transporter-like_ATP-bd"/>
</dbReference>
<evidence type="ECO:0000256" key="3">
    <source>
        <dbReference type="ARBA" id="ARBA00022448"/>
    </source>
</evidence>
<organism evidence="12 13">
    <name type="scientific">Macrostomum lignano</name>
    <dbReference type="NCBI Taxonomy" id="282301"/>
    <lineage>
        <taxon>Eukaryota</taxon>
        <taxon>Metazoa</taxon>
        <taxon>Spiralia</taxon>
        <taxon>Lophotrochozoa</taxon>
        <taxon>Platyhelminthes</taxon>
        <taxon>Rhabditophora</taxon>
        <taxon>Macrostomorpha</taxon>
        <taxon>Macrostomida</taxon>
        <taxon>Macrostomidae</taxon>
        <taxon>Macrostomum</taxon>
    </lineage>
</organism>
<protein>
    <recommendedName>
        <fullName evidence="11">ABC transporter domain-containing protein</fullName>
    </recommendedName>
</protein>
<feature type="transmembrane region" description="Helical" evidence="10">
    <location>
        <begin position="1119"/>
        <end position="1144"/>
    </location>
</feature>
<dbReference type="PROSITE" id="PS00211">
    <property type="entry name" value="ABC_TRANSPORTER_1"/>
    <property type="match status" value="1"/>
</dbReference>
<feature type="domain" description="ABC transporter" evidence="11">
    <location>
        <begin position="526"/>
        <end position="766"/>
    </location>
</feature>
<dbReference type="EMBL" id="NIVC01002790">
    <property type="protein sequence ID" value="PAA55198.1"/>
    <property type="molecule type" value="Genomic_DNA"/>
</dbReference>
<keyword evidence="7" id="KW-0067">ATP-binding</keyword>
<dbReference type="GO" id="GO:0140359">
    <property type="term" value="F:ABC-type transporter activity"/>
    <property type="evidence" value="ECO:0007669"/>
    <property type="project" value="InterPro"/>
</dbReference>
<dbReference type="PANTHER" id="PTHR19229">
    <property type="entry name" value="ATP-BINDING CASSETTE TRANSPORTER SUBFAMILY A ABCA"/>
    <property type="match status" value="1"/>
</dbReference>
<keyword evidence="8 10" id="KW-1133">Transmembrane helix</keyword>
<evidence type="ECO:0000313" key="13">
    <source>
        <dbReference type="Proteomes" id="UP000215902"/>
    </source>
</evidence>
<dbReference type="InterPro" id="IPR003593">
    <property type="entry name" value="AAA+_ATPase"/>
</dbReference>
<feature type="transmembrane region" description="Helical" evidence="10">
    <location>
        <begin position="269"/>
        <end position="292"/>
    </location>
</feature>
<dbReference type="InterPro" id="IPR013525">
    <property type="entry name" value="ABC2_TM"/>
</dbReference>
<dbReference type="Pfam" id="PF12698">
    <property type="entry name" value="ABC2_membrane_3"/>
    <property type="match status" value="1"/>
</dbReference>
<dbReference type="OrthoDB" id="8061355at2759"/>
<feature type="domain" description="ABC transporter" evidence="11">
    <location>
        <begin position="1387"/>
        <end position="1620"/>
    </location>
</feature>
<dbReference type="FunFam" id="3.40.50.300:FF:000335">
    <property type="entry name" value="ATP binding cassette subfamily A member 5"/>
    <property type="match status" value="1"/>
</dbReference>
<feature type="non-terminal residue" evidence="12">
    <location>
        <position position="1"/>
    </location>
</feature>
<evidence type="ECO:0000256" key="9">
    <source>
        <dbReference type="ARBA" id="ARBA00023136"/>
    </source>
</evidence>
<dbReference type="GO" id="GO:0005524">
    <property type="term" value="F:ATP binding"/>
    <property type="evidence" value="ECO:0007669"/>
    <property type="project" value="UniProtKB-KW"/>
</dbReference>
<dbReference type="CDD" id="cd03263">
    <property type="entry name" value="ABC_subfamily_A"/>
    <property type="match status" value="1"/>
</dbReference>
<dbReference type="InterPro" id="IPR017871">
    <property type="entry name" value="ABC_transporter-like_CS"/>
</dbReference>
<dbReference type="Gene3D" id="3.40.50.300">
    <property type="entry name" value="P-loop containing nucleotide triphosphate hydrolases"/>
    <property type="match status" value="2"/>
</dbReference>
<comment type="caution">
    <text evidence="12">The sequence shown here is derived from an EMBL/GenBank/DDBJ whole genome shotgun (WGS) entry which is preliminary data.</text>
</comment>
<accession>A0A267E0X4</accession>
<feature type="transmembrane region" description="Helical" evidence="10">
    <location>
        <begin position="313"/>
        <end position="339"/>
    </location>
</feature>
<evidence type="ECO:0000256" key="5">
    <source>
        <dbReference type="ARBA" id="ARBA00022737"/>
    </source>
</evidence>
<feature type="transmembrane region" description="Helical" evidence="10">
    <location>
        <begin position="80"/>
        <end position="100"/>
    </location>
</feature>
<dbReference type="SUPFAM" id="SSF52540">
    <property type="entry name" value="P-loop containing nucleoside triphosphate hydrolases"/>
    <property type="match status" value="2"/>
</dbReference>
<reference evidence="12 13" key="1">
    <citation type="submission" date="2017-06" db="EMBL/GenBank/DDBJ databases">
        <title>A platform for efficient transgenesis in Macrostomum lignano, a flatworm model organism for stem cell research.</title>
        <authorList>
            <person name="Berezikov E."/>
        </authorList>
    </citation>
    <scope>NUCLEOTIDE SEQUENCE [LARGE SCALE GENOMIC DNA]</scope>
    <source>
        <strain evidence="12">DV1</strain>
        <tissue evidence="12">Whole organism</tissue>
    </source>
</reference>
<feature type="transmembrane region" description="Helical" evidence="10">
    <location>
        <begin position="918"/>
        <end position="938"/>
    </location>
</feature>
<name>A0A267E0X4_9PLAT</name>
<evidence type="ECO:0000256" key="10">
    <source>
        <dbReference type="SAM" id="Phobius"/>
    </source>
</evidence>
<gene>
    <name evidence="12" type="ORF">BOX15_Mlig013021g3</name>
</gene>
<evidence type="ECO:0000259" key="11">
    <source>
        <dbReference type="PROSITE" id="PS50893"/>
    </source>
</evidence>
<feature type="transmembrane region" description="Helical" evidence="10">
    <location>
        <begin position="1312"/>
        <end position="1333"/>
    </location>
</feature>
<dbReference type="GO" id="GO:0016887">
    <property type="term" value="F:ATP hydrolysis activity"/>
    <property type="evidence" value="ECO:0007669"/>
    <property type="project" value="InterPro"/>
</dbReference>
<feature type="transmembrane region" description="Helical" evidence="10">
    <location>
        <begin position="1165"/>
        <end position="1189"/>
    </location>
</feature>
<evidence type="ECO:0000313" key="12">
    <source>
        <dbReference type="EMBL" id="PAA55198.1"/>
    </source>
</evidence>
<comment type="subcellular location">
    <subcellularLocation>
        <location evidence="1">Membrane</location>
        <topology evidence="1">Multi-pass membrane protein</topology>
    </subcellularLocation>
</comment>
<dbReference type="Pfam" id="PF00005">
    <property type="entry name" value="ABC_tran"/>
    <property type="match status" value="2"/>
</dbReference>
<evidence type="ECO:0000256" key="4">
    <source>
        <dbReference type="ARBA" id="ARBA00022692"/>
    </source>
</evidence>